<sequence length="152" mass="17321">MFELSPFPKTLFQKIMNSPRRDTPGVLRLNGRSPRRTENFQLAAAGYEHLEQSFTEAKGTRNLDEKLIDVTEHTLPIELLGSQLNTEVDTKEPGNSFRLLEQEASERLAKDGKNMTPPKKKSALRKYIDPLLTMFNVLLILADYSGVHPSWH</sequence>
<dbReference type="Pfam" id="PF00690">
    <property type="entry name" value="Cation_ATPase_N"/>
    <property type="match status" value="1"/>
</dbReference>
<protein>
    <recommendedName>
        <fullName evidence="1">Cation-transporting P-type ATPase N-terminal domain-containing protein</fullName>
    </recommendedName>
</protein>
<evidence type="ECO:0000313" key="3">
    <source>
        <dbReference type="Proteomes" id="UP001049176"/>
    </source>
</evidence>
<proteinExistence type="predicted"/>
<dbReference type="InterPro" id="IPR023298">
    <property type="entry name" value="ATPase_P-typ_TM_dom_sf"/>
</dbReference>
<feature type="domain" description="Cation-transporting P-type ATPase N-terminal" evidence="1">
    <location>
        <begin position="99"/>
        <end position="142"/>
    </location>
</feature>
<gene>
    <name evidence="2" type="ORF">E1B28_003326</name>
</gene>
<dbReference type="SUPFAM" id="SSF81665">
    <property type="entry name" value="Calcium ATPase, transmembrane domain M"/>
    <property type="match status" value="1"/>
</dbReference>
<accession>A0A9P7RLR1</accession>
<dbReference type="AlphaFoldDB" id="A0A9P7RLR1"/>
<name>A0A9P7RLR1_9AGAR</name>
<evidence type="ECO:0000259" key="1">
    <source>
        <dbReference type="Pfam" id="PF00690"/>
    </source>
</evidence>
<comment type="caution">
    <text evidence="2">The sequence shown here is derived from an EMBL/GenBank/DDBJ whole genome shotgun (WGS) entry which is preliminary data.</text>
</comment>
<dbReference type="RefSeq" id="XP_043002256.1">
    <property type="nucleotide sequence ID" value="XM_043160300.1"/>
</dbReference>
<dbReference type="OrthoDB" id="158672at2759"/>
<evidence type="ECO:0000313" key="2">
    <source>
        <dbReference type="EMBL" id="KAG7085785.1"/>
    </source>
</evidence>
<keyword evidence="3" id="KW-1185">Reference proteome</keyword>
<dbReference type="KEGG" id="more:E1B28_003326"/>
<dbReference type="InterPro" id="IPR004014">
    <property type="entry name" value="ATPase_P-typ_cation-transptr_N"/>
</dbReference>
<dbReference type="GeneID" id="66072402"/>
<reference evidence="2" key="1">
    <citation type="journal article" date="2021" name="Genome Biol. Evol.">
        <title>The assembled and annotated genome of the fairy-ring fungus Marasmius oreades.</title>
        <authorList>
            <person name="Hiltunen M."/>
            <person name="Ament-Velasquez S.L."/>
            <person name="Johannesson H."/>
        </authorList>
    </citation>
    <scope>NUCLEOTIDE SEQUENCE</scope>
    <source>
        <strain evidence="2">03SP1</strain>
    </source>
</reference>
<organism evidence="2 3">
    <name type="scientific">Marasmius oreades</name>
    <name type="common">fairy-ring Marasmius</name>
    <dbReference type="NCBI Taxonomy" id="181124"/>
    <lineage>
        <taxon>Eukaryota</taxon>
        <taxon>Fungi</taxon>
        <taxon>Dikarya</taxon>
        <taxon>Basidiomycota</taxon>
        <taxon>Agaricomycotina</taxon>
        <taxon>Agaricomycetes</taxon>
        <taxon>Agaricomycetidae</taxon>
        <taxon>Agaricales</taxon>
        <taxon>Marasmiineae</taxon>
        <taxon>Marasmiaceae</taxon>
        <taxon>Marasmius</taxon>
    </lineage>
</organism>
<dbReference type="EMBL" id="CM032191">
    <property type="protein sequence ID" value="KAG7085785.1"/>
    <property type="molecule type" value="Genomic_DNA"/>
</dbReference>
<dbReference type="Proteomes" id="UP001049176">
    <property type="component" value="Chromosome 11"/>
</dbReference>